<accession>A0ABR7SEA9</accession>
<proteinExistence type="predicted"/>
<dbReference type="RefSeq" id="WP_187813651.1">
    <property type="nucleotide sequence ID" value="NZ_JACTVJ010000005.1"/>
</dbReference>
<keyword evidence="3" id="KW-1185">Reference proteome</keyword>
<feature type="transmembrane region" description="Helical" evidence="1">
    <location>
        <begin position="24"/>
        <end position="42"/>
    </location>
</feature>
<evidence type="ECO:0000313" key="3">
    <source>
        <dbReference type="Proteomes" id="UP000642284"/>
    </source>
</evidence>
<organism evidence="2 3">
    <name type="scientific">Streptomyces polyasparticus</name>
    <dbReference type="NCBI Taxonomy" id="2767826"/>
    <lineage>
        <taxon>Bacteria</taxon>
        <taxon>Bacillati</taxon>
        <taxon>Actinomycetota</taxon>
        <taxon>Actinomycetes</taxon>
        <taxon>Kitasatosporales</taxon>
        <taxon>Streptomycetaceae</taxon>
        <taxon>Streptomyces</taxon>
    </lineage>
</organism>
<protein>
    <submittedName>
        <fullName evidence="2">Uncharacterized protein</fullName>
    </submittedName>
</protein>
<keyword evidence="1" id="KW-0812">Transmembrane</keyword>
<name>A0ABR7SEA9_9ACTN</name>
<evidence type="ECO:0000256" key="1">
    <source>
        <dbReference type="SAM" id="Phobius"/>
    </source>
</evidence>
<keyword evidence="1" id="KW-0472">Membrane</keyword>
<sequence>MVAVHLGLGGAALADTRWTAGTVGLVAAAVAVKLTLLGGFTVRRRGRRTGES</sequence>
<evidence type="ECO:0000313" key="2">
    <source>
        <dbReference type="EMBL" id="MBC9713214.1"/>
    </source>
</evidence>
<comment type="caution">
    <text evidence="2">The sequence shown here is derived from an EMBL/GenBank/DDBJ whole genome shotgun (WGS) entry which is preliminary data.</text>
</comment>
<reference evidence="2 3" key="1">
    <citation type="submission" date="2020-08" db="EMBL/GenBank/DDBJ databases">
        <title>Genemic of Streptomyces polyaspartic.</title>
        <authorList>
            <person name="Liu W."/>
        </authorList>
    </citation>
    <scope>NUCLEOTIDE SEQUENCE [LARGE SCALE GENOMIC DNA]</scope>
    <source>
        <strain evidence="2 3">TRM66268-LWL</strain>
    </source>
</reference>
<dbReference type="Proteomes" id="UP000642284">
    <property type="component" value="Unassembled WGS sequence"/>
</dbReference>
<keyword evidence="1" id="KW-1133">Transmembrane helix</keyword>
<dbReference type="EMBL" id="JACTVJ010000005">
    <property type="protein sequence ID" value="MBC9713214.1"/>
    <property type="molecule type" value="Genomic_DNA"/>
</dbReference>
<gene>
    <name evidence="2" type="ORF">H9Y04_11600</name>
</gene>